<feature type="compositionally biased region" description="Acidic residues" evidence="3">
    <location>
        <begin position="485"/>
        <end position="498"/>
    </location>
</feature>
<dbReference type="GO" id="GO:0006281">
    <property type="term" value="P:DNA repair"/>
    <property type="evidence" value="ECO:0007669"/>
    <property type="project" value="UniProtKB-ARBA"/>
</dbReference>
<dbReference type="PANTHER" id="PTHR11081:SF75">
    <property type="entry name" value="ENDONUCLEASE, PUTATIVE (AFU_ORTHOLOGUE AFUA_3G13260)-RELATED"/>
    <property type="match status" value="1"/>
</dbReference>
<feature type="region of interest" description="Disordered" evidence="3">
    <location>
        <begin position="575"/>
        <end position="630"/>
    </location>
</feature>
<dbReference type="SMART" id="SM00484">
    <property type="entry name" value="XPGI"/>
    <property type="match status" value="1"/>
</dbReference>
<dbReference type="InterPro" id="IPR037316">
    <property type="entry name" value="Yen1_H3TH"/>
</dbReference>
<evidence type="ECO:0000259" key="5">
    <source>
        <dbReference type="SMART" id="SM00485"/>
    </source>
</evidence>
<dbReference type="Pfam" id="PF00867">
    <property type="entry name" value="XPG_I"/>
    <property type="match status" value="1"/>
</dbReference>
<sequence>MGVPGLWDILRPAGETRSLTHLAVTDGFEANPEGHRGFRVGIDASIWFFHAAYGKEGENPELRTLFFKCTRLMSAPFLPVFVFDGPKRPEIKRGKHISGNNHWLIQGMQEIINAFGFEWRIAPGEAEAELAYMNRVGVIDAVMTDDVDTFVFGAAMVVRNSSITLSGNRGHSLKNAAGKDDGNHAATYKLADITRHPDIQLTQGGLILIAILRGGDYHPAGLAGCGPAIAHGLARCGFGDSLLNAARTLSDEHLPGFLVAWRAEVREELRTNARGLLQRKNPTLAKALTDDFPNMEVLLSYTDPITSEPKGRTARNVNMDWQKEPDLGKIAGLCEMYFEWGVKEIIIKRFRTVLWPSAVLRILRRSVLIADKRKNRLVERDPGNMPVTPRKKGKQGRPTPPGTPSTMIAKHFSSLQLGSPSRSQGVESDDEEPADNLVVKIHSSRQHASTDGILEYRLEIAPQQLVHLCEEGVKGLRTALATGLEESDEEGGEDDEDGGNNRKTKAKKPPPDPLSHLRIWLPACMVRMVHPDLVDEFEGVRDRRQAKKAGKSAAGTSGAAASRAKKVVTKAATVAEEEEEYSDSGPSPGGTQKKSAAARTVKKVPAVHSGAVAEKPREKSKAAQANRPQRLDDFFAASKSTAIAKAKALAKPRVTSSTAKISALFGDSQASSSRLREEKRSKVIELSDSSDDDPVFPTRLSSLTQSSWTSSSASSSSLLATSSKAISALSELDSDEPVKLPSRSQPRPFPLSFGMDDDSASTHENKRDKPINIGRPALPSERTRQRPPTSPESETFDAQLRKSPRKSPKHSSPHSSQTKDSDDDEGYGSPTPQRPRATASSSKPLLVSPVRKHGSSKPVDRSIIEILSDSDSESPPSKLAPLLLAKARANRSAGTRTASANSMTAKDGTNATAKAAAPKPRTGTYGPEDIIDLTCP</sequence>
<proteinExistence type="predicted"/>
<dbReference type="EMBL" id="BFAD01000010">
    <property type="protein sequence ID" value="GBE87115.1"/>
    <property type="molecule type" value="Genomic_DNA"/>
</dbReference>
<evidence type="ECO:0000313" key="6">
    <source>
        <dbReference type="EMBL" id="GBE87115.1"/>
    </source>
</evidence>
<feature type="domain" description="XPG-I" evidence="4">
    <location>
        <begin position="113"/>
        <end position="193"/>
    </location>
</feature>
<accession>A0A401GY13</accession>
<dbReference type="PRINTS" id="PR00853">
    <property type="entry name" value="XPGRADSUPER"/>
</dbReference>
<dbReference type="Proteomes" id="UP000287166">
    <property type="component" value="Unassembled WGS sequence"/>
</dbReference>
<feature type="compositionally biased region" description="Low complexity" evidence="3">
    <location>
        <begin position="698"/>
        <end position="730"/>
    </location>
</feature>
<feature type="domain" description="XPG N-terminal" evidence="5">
    <location>
        <begin position="1"/>
        <end position="101"/>
    </location>
</feature>
<feature type="region of interest" description="Disordered" evidence="3">
    <location>
        <begin position="889"/>
        <end position="936"/>
    </location>
</feature>
<evidence type="ECO:0000256" key="1">
    <source>
        <dbReference type="ARBA" id="ARBA00022722"/>
    </source>
</evidence>
<protein>
    <recommendedName>
        <fullName evidence="8">XPG-I domain-containing protein</fullName>
    </recommendedName>
</protein>
<evidence type="ECO:0000259" key="4">
    <source>
        <dbReference type="SMART" id="SM00484"/>
    </source>
</evidence>
<dbReference type="PANTHER" id="PTHR11081">
    <property type="entry name" value="FLAP ENDONUCLEASE FAMILY MEMBER"/>
    <property type="match status" value="1"/>
</dbReference>
<organism evidence="6 7">
    <name type="scientific">Sparassis crispa</name>
    <dbReference type="NCBI Taxonomy" id="139825"/>
    <lineage>
        <taxon>Eukaryota</taxon>
        <taxon>Fungi</taxon>
        <taxon>Dikarya</taxon>
        <taxon>Basidiomycota</taxon>
        <taxon>Agaricomycotina</taxon>
        <taxon>Agaricomycetes</taxon>
        <taxon>Polyporales</taxon>
        <taxon>Sparassidaceae</taxon>
        <taxon>Sparassis</taxon>
    </lineage>
</organism>
<dbReference type="AlphaFoldDB" id="A0A401GY13"/>
<keyword evidence="1" id="KW-0540">Nuclease</keyword>
<feature type="compositionally biased region" description="Basic and acidic residues" evidence="3">
    <location>
        <begin position="760"/>
        <end position="770"/>
    </location>
</feature>
<comment type="caution">
    <text evidence="6">The sequence shown here is derived from an EMBL/GenBank/DDBJ whole genome shotgun (WGS) entry which is preliminary data.</text>
</comment>
<feature type="compositionally biased region" description="Basic and acidic residues" evidence="3">
    <location>
        <begin position="674"/>
        <end position="685"/>
    </location>
</feature>
<dbReference type="InterPro" id="IPR006086">
    <property type="entry name" value="XPG-I_dom"/>
</dbReference>
<gene>
    <name evidence="6" type="ORF">SCP_1003620</name>
</gene>
<dbReference type="OrthoDB" id="2959108at2759"/>
<dbReference type="InParanoid" id="A0A401GY13"/>
<dbReference type="InterPro" id="IPR006085">
    <property type="entry name" value="XPG_DNA_repair_N"/>
</dbReference>
<dbReference type="SUPFAM" id="SSF88723">
    <property type="entry name" value="PIN domain-like"/>
    <property type="match status" value="1"/>
</dbReference>
<dbReference type="STRING" id="139825.A0A401GY13"/>
<evidence type="ECO:0000313" key="7">
    <source>
        <dbReference type="Proteomes" id="UP000287166"/>
    </source>
</evidence>
<dbReference type="InterPro" id="IPR036279">
    <property type="entry name" value="5-3_exonuclease_C_sf"/>
</dbReference>
<keyword evidence="2" id="KW-0378">Hydrolase</keyword>
<dbReference type="SUPFAM" id="SSF47807">
    <property type="entry name" value="5' to 3' exonuclease, C-terminal subdomain"/>
    <property type="match status" value="1"/>
</dbReference>
<evidence type="ECO:0000256" key="2">
    <source>
        <dbReference type="ARBA" id="ARBA00022801"/>
    </source>
</evidence>
<dbReference type="Gene3D" id="3.40.50.1010">
    <property type="entry name" value="5'-nuclease"/>
    <property type="match status" value="2"/>
</dbReference>
<feature type="compositionally biased region" description="Basic residues" evidence="3">
    <location>
        <begin position="802"/>
        <end position="812"/>
    </location>
</feature>
<feature type="region of interest" description="Disordered" evidence="3">
    <location>
        <begin position="665"/>
        <end position="861"/>
    </location>
</feature>
<dbReference type="SMART" id="SM00485">
    <property type="entry name" value="XPGN"/>
    <property type="match status" value="1"/>
</dbReference>
<name>A0A401GY13_9APHY</name>
<evidence type="ECO:0008006" key="8">
    <source>
        <dbReference type="Google" id="ProtNLM"/>
    </source>
</evidence>
<dbReference type="RefSeq" id="XP_027618028.1">
    <property type="nucleotide sequence ID" value="XM_027762227.1"/>
</dbReference>
<reference evidence="6 7" key="1">
    <citation type="journal article" date="2018" name="Sci. Rep.">
        <title>Genome sequence of the cauliflower mushroom Sparassis crispa (Hanabiratake) and its association with beneficial usage.</title>
        <authorList>
            <person name="Kiyama R."/>
            <person name="Furutani Y."/>
            <person name="Kawaguchi K."/>
            <person name="Nakanishi T."/>
        </authorList>
    </citation>
    <scope>NUCLEOTIDE SEQUENCE [LARGE SCALE GENOMIC DNA]</scope>
</reference>
<feature type="compositionally biased region" description="Polar residues" evidence="3">
    <location>
        <begin position="892"/>
        <end position="903"/>
    </location>
</feature>
<dbReference type="GO" id="GO:0017108">
    <property type="term" value="F:5'-flap endonuclease activity"/>
    <property type="evidence" value="ECO:0007669"/>
    <property type="project" value="TreeGrafter"/>
</dbReference>
<dbReference type="GeneID" id="38784032"/>
<feature type="compositionally biased region" description="Low complexity" evidence="3">
    <location>
        <begin position="904"/>
        <end position="924"/>
    </location>
</feature>
<feature type="region of interest" description="Disordered" evidence="3">
    <location>
        <begin position="379"/>
        <end position="408"/>
    </location>
</feature>
<dbReference type="GO" id="GO:0008821">
    <property type="term" value="F:crossover junction DNA endonuclease activity"/>
    <property type="evidence" value="ECO:0007669"/>
    <property type="project" value="InterPro"/>
</dbReference>
<dbReference type="InterPro" id="IPR041177">
    <property type="entry name" value="GEN1_C"/>
</dbReference>
<keyword evidence="7" id="KW-1185">Reference proteome</keyword>
<dbReference type="CDD" id="cd09906">
    <property type="entry name" value="H3TH_YEN1"/>
    <property type="match status" value="1"/>
</dbReference>
<feature type="region of interest" description="Disordered" evidence="3">
    <location>
        <begin position="483"/>
        <end position="515"/>
    </location>
</feature>
<evidence type="ECO:0000256" key="3">
    <source>
        <dbReference type="SAM" id="MobiDB-lite"/>
    </source>
</evidence>
<dbReference type="Pfam" id="PF18380">
    <property type="entry name" value="GEN1_C"/>
    <property type="match status" value="1"/>
</dbReference>
<dbReference type="CDD" id="cd09870">
    <property type="entry name" value="PIN_YEN1"/>
    <property type="match status" value="1"/>
</dbReference>
<dbReference type="InterPro" id="IPR006084">
    <property type="entry name" value="XPG/Rad2"/>
</dbReference>
<dbReference type="InterPro" id="IPR029060">
    <property type="entry name" value="PIN-like_dom_sf"/>
</dbReference>